<reference evidence="1 2" key="1">
    <citation type="journal article" date="2018" name="Nat. Genet.">
        <title>The Rosa genome provides new insights in the design of modern roses.</title>
        <authorList>
            <person name="Bendahmane M."/>
        </authorList>
    </citation>
    <scope>NUCLEOTIDE SEQUENCE [LARGE SCALE GENOMIC DNA]</scope>
    <source>
        <strain evidence="2">cv. Old Blush</strain>
    </source>
</reference>
<proteinExistence type="predicted"/>
<organism evidence="1 2">
    <name type="scientific">Rosa chinensis</name>
    <name type="common">China rose</name>
    <dbReference type="NCBI Taxonomy" id="74649"/>
    <lineage>
        <taxon>Eukaryota</taxon>
        <taxon>Viridiplantae</taxon>
        <taxon>Streptophyta</taxon>
        <taxon>Embryophyta</taxon>
        <taxon>Tracheophyta</taxon>
        <taxon>Spermatophyta</taxon>
        <taxon>Magnoliopsida</taxon>
        <taxon>eudicotyledons</taxon>
        <taxon>Gunneridae</taxon>
        <taxon>Pentapetalae</taxon>
        <taxon>rosids</taxon>
        <taxon>fabids</taxon>
        <taxon>Rosales</taxon>
        <taxon>Rosaceae</taxon>
        <taxon>Rosoideae</taxon>
        <taxon>Rosoideae incertae sedis</taxon>
        <taxon>Rosa</taxon>
    </lineage>
</organism>
<comment type="caution">
    <text evidence="1">The sequence shown here is derived from an EMBL/GenBank/DDBJ whole genome shotgun (WGS) entry which is preliminary data.</text>
</comment>
<sequence length="82" mass="9096">MSRTSLNFSFFVVPAPLQIEFTVTSQSEGMEVNNTKALMCSSNLTSTDASCSIISPTIPTCWRTDIPLPIFKVNSRLIKYNC</sequence>
<evidence type="ECO:0000313" key="1">
    <source>
        <dbReference type="EMBL" id="PRQ23140.1"/>
    </source>
</evidence>
<dbReference type="EMBL" id="PDCK01000044">
    <property type="protein sequence ID" value="PRQ23140.1"/>
    <property type="molecule type" value="Genomic_DNA"/>
</dbReference>
<protein>
    <submittedName>
        <fullName evidence="1">Uncharacterized protein</fullName>
    </submittedName>
</protein>
<accession>A0A2P6PMK8</accession>
<evidence type="ECO:0000313" key="2">
    <source>
        <dbReference type="Proteomes" id="UP000238479"/>
    </source>
</evidence>
<dbReference type="AlphaFoldDB" id="A0A2P6PMK8"/>
<keyword evidence="2" id="KW-1185">Reference proteome</keyword>
<dbReference type="Proteomes" id="UP000238479">
    <property type="component" value="Chromosome 6"/>
</dbReference>
<dbReference type="Gramene" id="PRQ23140">
    <property type="protein sequence ID" value="PRQ23140"/>
    <property type="gene ID" value="RchiOBHm_Chr6g0258061"/>
</dbReference>
<gene>
    <name evidence="1" type="ORF">RchiOBHm_Chr6g0258061</name>
</gene>
<name>A0A2P6PMK8_ROSCH</name>